<keyword evidence="5" id="KW-1185">Reference proteome</keyword>
<reference evidence="5" key="1">
    <citation type="journal article" date="2019" name="Int. J. Syst. Evol. Microbiol.">
        <title>The Global Catalogue of Microorganisms (GCM) 10K type strain sequencing project: providing services to taxonomists for standard genome sequencing and annotation.</title>
        <authorList>
            <consortium name="The Broad Institute Genomics Platform"/>
            <consortium name="The Broad Institute Genome Sequencing Center for Infectious Disease"/>
            <person name="Wu L."/>
            <person name="Ma J."/>
        </authorList>
    </citation>
    <scope>NUCLEOTIDE SEQUENCE [LARGE SCALE GENOMIC DNA]</scope>
    <source>
        <strain evidence="5">CCUG 54527</strain>
    </source>
</reference>
<dbReference type="SUPFAM" id="SSF54106">
    <property type="entry name" value="LysM domain"/>
    <property type="match status" value="1"/>
</dbReference>
<organism evidence="4 5">
    <name type="scientific">Paenisporosarcina macmurdoensis</name>
    <dbReference type="NCBI Taxonomy" id="212659"/>
    <lineage>
        <taxon>Bacteria</taxon>
        <taxon>Bacillati</taxon>
        <taxon>Bacillota</taxon>
        <taxon>Bacilli</taxon>
        <taxon>Bacillales</taxon>
        <taxon>Caryophanaceae</taxon>
        <taxon>Paenisporosarcina</taxon>
    </lineage>
</organism>
<evidence type="ECO:0000313" key="4">
    <source>
        <dbReference type="EMBL" id="MFC6039738.1"/>
    </source>
</evidence>
<feature type="transmembrane region" description="Helical" evidence="2">
    <location>
        <begin position="12"/>
        <end position="30"/>
    </location>
</feature>
<protein>
    <submittedName>
        <fullName evidence="4">LysM peptidoglycan-binding domain-containing protein</fullName>
    </submittedName>
</protein>
<dbReference type="Pfam" id="PF01476">
    <property type="entry name" value="LysM"/>
    <property type="match status" value="1"/>
</dbReference>
<dbReference type="CDD" id="cd00118">
    <property type="entry name" value="LysM"/>
    <property type="match status" value="1"/>
</dbReference>
<name>A0ABW1L9H6_9BACL</name>
<dbReference type="Gene3D" id="3.30.70.60">
    <property type="match status" value="1"/>
</dbReference>
<dbReference type="InterPro" id="IPR014717">
    <property type="entry name" value="Transl_elong_EF1B/ribsomal_bS6"/>
</dbReference>
<dbReference type="PROSITE" id="PS51782">
    <property type="entry name" value="LYSM"/>
    <property type="match status" value="1"/>
</dbReference>
<dbReference type="Proteomes" id="UP001596170">
    <property type="component" value="Unassembled WGS sequence"/>
</dbReference>
<accession>A0ABW1L9H6</accession>
<evidence type="ECO:0000313" key="5">
    <source>
        <dbReference type="Proteomes" id="UP001596170"/>
    </source>
</evidence>
<keyword evidence="2" id="KW-1133">Transmembrane helix</keyword>
<dbReference type="InterPro" id="IPR036779">
    <property type="entry name" value="LysM_dom_sf"/>
</dbReference>
<evidence type="ECO:0000256" key="2">
    <source>
        <dbReference type="SAM" id="Phobius"/>
    </source>
</evidence>
<feature type="domain" description="LysM" evidence="3">
    <location>
        <begin position="288"/>
        <end position="334"/>
    </location>
</feature>
<sequence>MSNLTRKQKEIGLIVLSSLFCLIMIAYAYFTFYVPKKESLAVAETTLTTDRQVLFALEQQLADQPDIPVVSSLELQKKVPIDPLTELIILQIEKAEVVSNSLVQSIGFSEGPFVIEAPPEGVETLQQLLVSLSIETSSYATLEDFIDEIEKLDRILIVDNISFSSPGEVTTEELEPAKLQLSLSFTAFYRPDLLELLDEGPKVDTPAPADKSNPLPSNEVIDDGEVVATEADATTITETIEAQETDSESVDEVSSEANSVTQAPSSTKPVTKVATAQSTKGAAETKNQTYKVKLGDTLYSISMKHYGTRLGEEKIKVANDLPSNNVMVNETLIIPY</sequence>
<proteinExistence type="predicted"/>
<evidence type="ECO:0000256" key="1">
    <source>
        <dbReference type="SAM" id="MobiDB-lite"/>
    </source>
</evidence>
<comment type="caution">
    <text evidence="4">The sequence shown here is derived from an EMBL/GenBank/DDBJ whole genome shotgun (WGS) entry which is preliminary data.</text>
</comment>
<feature type="region of interest" description="Disordered" evidence="1">
    <location>
        <begin position="199"/>
        <end position="226"/>
    </location>
</feature>
<feature type="region of interest" description="Disordered" evidence="1">
    <location>
        <begin position="238"/>
        <end position="272"/>
    </location>
</feature>
<feature type="compositionally biased region" description="Polar residues" evidence="1">
    <location>
        <begin position="257"/>
        <end position="272"/>
    </location>
</feature>
<feature type="compositionally biased region" description="Acidic residues" evidence="1">
    <location>
        <begin position="241"/>
        <end position="254"/>
    </location>
</feature>
<dbReference type="SMART" id="SM00257">
    <property type="entry name" value="LysM"/>
    <property type="match status" value="1"/>
</dbReference>
<dbReference type="EMBL" id="JBHSRI010000018">
    <property type="protein sequence ID" value="MFC6039738.1"/>
    <property type="molecule type" value="Genomic_DNA"/>
</dbReference>
<keyword evidence="2" id="KW-0472">Membrane</keyword>
<dbReference type="RefSeq" id="WP_377733892.1">
    <property type="nucleotide sequence ID" value="NZ_JBHSRI010000018.1"/>
</dbReference>
<dbReference type="InterPro" id="IPR018392">
    <property type="entry name" value="LysM"/>
</dbReference>
<dbReference type="Gene3D" id="3.10.350.10">
    <property type="entry name" value="LysM domain"/>
    <property type="match status" value="1"/>
</dbReference>
<evidence type="ECO:0000259" key="3">
    <source>
        <dbReference type="PROSITE" id="PS51782"/>
    </source>
</evidence>
<gene>
    <name evidence="4" type="ORF">ACFPYN_09935</name>
</gene>
<keyword evidence="2" id="KW-0812">Transmembrane</keyword>